<dbReference type="STRING" id="1033810.HLPCO_002874"/>
<dbReference type="RefSeq" id="WP_008824742.1">
    <property type="nucleotide sequence ID" value="NZ_AFNU02000017.1"/>
</dbReference>
<dbReference type="EC" id="2.4.1.214" evidence="2"/>
<organism evidence="2 3">
    <name type="scientific">Haloplasma contractile SSD-17B</name>
    <dbReference type="NCBI Taxonomy" id="1033810"/>
    <lineage>
        <taxon>Bacteria</taxon>
        <taxon>Bacillati</taxon>
        <taxon>Mycoplasmatota</taxon>
        <taxon>Mollicutes</taxon>
        <taxon>Haloplasmatales</taxon>
        <taxon>Haloplasmataceae</taxon>
        <taxon>Haloplasma</taxon>
    </lineage>
</organism>
<dbReference type="PANTHER" id="PTHR22916:SF3">
    <property type="entry name" value="UDP-GLCNAC:BETAGAL BETA-1,3-N-ACETYLGLUCOSAMINYLTRANSFERASE-LIKE PROTEIN 1"/>
    <property type="match status" value="1"/>
</dbReference>
<proteinExistence type="predicted"/>
<gene>
    <name evidence="2" type="primary">epsH</name>
    <name evidence="2" type="ORF">HLPCO_002874</name>
</gene>
<dbReference type="OrthoDB" id="1640114at2"/>
<sequence length="337" mass="40071">MEKISVICPVYNSEDFIGDLIRSLQRQTYSNFECIFVDDCSNDKSCELLMNIKESRFNVYQNEVNLGAQKSRKKGYLKATGEFVTFIDSDDHLDPHFLEKMIFKIKNDHSDVVMCNYKVIDTHNKVIRENKAVTPVNHSCFPVNPEQEPQVILSKPAFWNKLYRNAFLIKYIDFPDVKLAQDLAVIPYVLSKANKISYVDDSLYCYRIKQDSISNTYDEQLLEINKSLEQLTHRLESHYQDELEFMTIGHSFFQMSKTIFIKEKAKRIEIYQQLRDYIEETYPNYKKNKHFKKRLDYKVFTFILRQTFLIKSTLLNYIIKFIVKNRLINKLIRKSDK</sequence>
<dbReference type="PANTHER" id="PTHR22916">
    <property type="entry name" value="GLYCOSYLTRANSFERASE"/>
    <property type="match status" value="1"/>
</dbReference>
<dbReference type="Pfam" id="PF00535">
    <property type="entry name" value="Glycos_transf_2"/>
    <property type="match status" value="1"/>
</dbReference>
<dbReference type="EMBL" id="AFNU02000017">
    <property type="protein sequence ID" value="ERJ11053.1"/>
    <property type="molecule type" value="Genomic_DNA"/>
</dbReference>
<evidence type="ECO:0000259" key="1">
    <source>
        <dbReference type="Pfam" id="PF00535"/>
    </source>
</evidence>
<dbReference type="Proteomes" id="UP000005707">
    <property type="component" value="Unassembled WGS sequence"/>
</dbReference>
<dbReference type="Gene3D" id="3.90.550.10">
    <property type="entry name" value="Spore Coat Polysaccharide Biosynthesis Protein SpsA, Chain A"/>
    <property type="match status" value="1"/>
</dbReference>
<evidence type="ECO:0000313" key="2">
    <source>
        <dbReference type="EMBL" id="ERJ11053.1"/>
    </source>
</evidence>
<reference evidence="2 3" key="1">
    <citation type="journal article" date="2011" name="J. Bacteriol.">
        <title>Genome sequence of Haloplasma contractile, an unusual contractile bacterium from a deep-sea anoxic brine lake.</title>
        <authorList>
            <person name="Antunes A."/>
            <person name="Alam I."/>
            <person name="El Dorry H."/>
            <person name="Siam R."/>
            <person name="Robertson A."/>
            <person name="Bajic V.B."/>
            <person name="Stingl U."/>
        </authorList>
    </citation>
    <scope>NUCLEOTIDE SEQUENCE [LARGE SCALE GENOMIC DNA]</scope>
    <source>
        <strain evidence="2 3">SSD-17B</strain>
    </source>
</reference>
<dbReference type="eggNOG" id="COG0463">
    <property type="taxonomic scope" value="Bacteria"/>
</dbReference>
<evidence type="ECO:0000313" key="3">
    <source>
        <dbReference type="Proteomes" id="UP000005707"/>
    </source>
</evidence>
<dbReference type="CDD" id="cd00761">
    <property type="entry name" value="Glyco_tranf_GTA_type"/>
    <property type="match status" value="1"/>
</dbReference>
<accession>U2E780</accession>
<comment type="caution">
    <text evidence="2">The sequence shown here is derived from an EMBL/GenBank/DDBJ whole genome shotgun (WGS) entry which is preliminary data.</text>
</comment>
<keyword evidence="2" id="KW-0808">Transferase</keyword>
<dbReference type="SUPFAM" id="SSF53448">
    <property type="entry name" value="Nucleotide-diphospho-sugar transferases"/>
    <property type="match status" value="1"/>
</dbReference>
<reference evidence="2 3" key="2">
    <citation type="journal article" date="2013" name="PLoS ONE">
        <title>INDIGO - INtegrated Data Warehouse of MIcrobial GenOmes with Examples from the Red Sea Extremophiles.</title>
        <authorList>
            <person name="Alam I."/>
            <person name="Antunes A."/>
            <person name="Kamau A.A."/>
            <person name="Ba Alawi W."/>
            <person name="Kalkatawi M."/>
            <person name="Stingl U."/>
            <person name="Bajic V.B."/>
        </authorList>
    </citation>
    <scope>NUCLEOTIDE SEQUENCE [LARGE SCALE GENOMIC DNA]</scope>
    <source>
        <strain evidence="2 3">SSD-17B</strain>
    </source>
</reference>
<dbReference type="GO" id="GO:0018392">
    <property type="term" value="F:glycoprotein 3-alpha-L-fucosyltransferase activity"/>
    <property type="evidence" value="ECO:0007669"/>
    <property type="project" value="UniProtKB-EC"/>
</dbReference>
<keyword evidence="3" id="KW-1185">Reference proteome</keyword>
<feature type="domain" description="Glycosyltransferase 2-like" evidence="1">
    <location>
        <begin position="5"/>
        <end position="136"/>
    </location>
</feature>
<dbReference type="InterPro" id="IPR029044">
    <property type="entry name" value="Nucleotide-diphossugar_trans"/>
</dbReference>
<dbReference type="AlphaFoldDB" id="U2E780"/>
<dbReference type="FunCoup" id="U2E780">
    <property type="interactions" value="85"/>
</dbReference>
<keyword evidence="2" id="KW-0328">Glycosyltransferase</keyword>
<dbReference type="InterPro" id="IPR001173">
    <property type="entry name" value="Glyco_trans_2-like"/>
</dbReference>
<dbReference type="InParanoid" id="U2E780"/>
<protein>
    <submittedName>
        <fullName evidence="2">Glycosyltransferase EpsH protein</fullName>
        <ecNumber evidence="2">2.4.1.214</ecNumber>
    </submittedName>
</protein>
<name>U2E780_9MOLU</name>